<evidence type="ECO:0000256" key="1">
    <source>
        <dbReference type="ARBA" id="ARBA00022723"/>
    </source>
</evidence>
<proteinExistence type="inferred from homology"/>
<dbReference type="KEGG" id="oyw:OdinLCB4_002525"/>
<name>A0AAF0IBV5_ODILC</name>
<dbReference type="InterPro" id="IPR007508">
    <property type="entry name" value="DtdA"/>
</dbReference>
<comment type="cofactor">
    <cofactor evidence="4">
        <name>Zn(2+)</name>
        <dbReference type="ChEBI" id="CHEBI:29105"/>
    </cofactor>
    <text evidence="4">Binds 2 Zn(2+) ions per subunit.</text>
</comment>
<dbReference type="Proteomes" id="UP000186851">
    <property type="component" value="Chromosome"/>
</dbReference>
<dbReference type="PANTHER" id="PTHR34667:SF1">
    <property type="entry name" value="D-AMINOACYL-TRNA DEACYLASE"/>
    <property type="match status" value="1"/>
</dbReference>
<comment type="similarity">
    <text evidence="4">Belongs to the DtdA deacylase family.</text>
</comment>
<dbReference type="AlphaFoldDB" id="A0AAF0IBV5"/>
<dbReference type="Pfam" id="PF04414">
    <property type="entry name" value="tRNA_deacylase"/>
    <property type="match status" value="1"/>
</dbReference>
<organism evidence="5 6">
    <name type="scientific">Odinarchaeota yellowstonii (strain LCB_4)</name>
    <dbReference type="NCBI Taxonomy" id="1841599"/>
    <lineage>
        <taxon>Archaea</taxon>
        <taxon>Promethearchaeati</taxon>
        <taxon>Candidatus Odinarchaeota</taxon>
        <taxon>Candidatus Odinarchaeia</taxon>
        <taxon>Candidatus Odinarchaeales</taxon>
        <taxon>Candidatus Odinarchaeaceae</taxon>
        <taxon>Candidatus Odinarchaeum</taxon>
    </lineage>
</organism>
<dbReference type="Gene3D" id="3.40.630.50">
    <property type="entry name" value="AF0625-like"/>
    <property type="match status" value="1"/>
</dbReference>
<evidence type="ECO:0000313" key="6">
    <source>
        <dbReference type="Proteomes" id="UP000186851"/>
    </source>
</evidence>
<dbReference type="PANTHER" id="PTHR34667">
    <property type="entry name" value="D-AMINOACYL-TRNA DEACYLASE"/>
    <property type="match status" value="1"/>
</dbReference>
<dbReference type="GO" id="GO:0008270">
    <property type="term" value="F:zinc ion binding"/>
    <property type="evidence" value="ECO:0007669"/>
    <property type="project" value="UniProtKB-UniRule"/>
</dbReference>
<evidence type="ECO:0000256" key="3">
    <source>
        <dbReference type="ARBA" id="ARBA00022833"/>
    </source>
</evidence>
<protein>
    <recommendedName>
        <fullName evidence="4">D-aminoacyl-tRNA deacylase</fullName>
        <ecNumber evidence="4">3.1.1.96</ecNumber>
    </recommendedName>
</protein>
<comment type="function">
    <text evidence="4">D-aminoacyl-tRNA deacylase with broad substrate specificity. By recycling D-aminoacyl-tRNA to D-amino acids and free tRNA molecules, this enzyme counteracts the toxicity associated with the formation of D-aminoacyl-tRNA entities in vivo.</text>
</comment>
<dbReference type="InterPro" id="IPR018033">
    <property type="entry name" value="Deacylase_DtdA_archaea"/>
</dbReference>
<dbReference type="HAMAP" id="MF_00562">
    <property type="entry name" value="Deacylase_DtdA"/>
    <property type="match status" value="1"/>
</dbReference>
<reference evidence="5" key="2">
    <citation type="journal article" date="2022" name="Nat. Microbiol.">
        <title>A closed Candidatus Odinarchaeum chromosome exposes Asgard archaeal viruses.</title>
        <authorList>
            <person name="Tamarit D."/>
            <person name="Caceres E.F."/>
            <person name="Krupovic M."/>
            <person name="Nijland R."/>
            <person name="Eme L."/>
            <person name="Robinson N.P."/>
            <person name="Ettema T.J.G."/>
        </authorList>
    </citation>
    <scope>NUCLEOTIDE SEQUENCE</scope>
    <source>
        <strain evidence="5">LCB_4</strain>
    </source>
</reference>
<dbReference type="GO" id="GO:0019478">
    <property type="term" value="P:D-amino acid catabolic process"/>
    <property type="evidence" value="ECO:0007669"/>
    <property type="project" value="UniProtKB-UniRule"/>
</dbReference>
<dbReference type="EMBL" id="CP091871">
    <property type="protein sequence ID" value="WEU40811.1"/>
    <property type="molecule type" value="Genomic_DNA"/>
</dbReference>
<evidence type="ECO:0000256" key="4">
    <source>
        <dbReference type="HAMAP-Rule" id="MF_00562"/>
    </source>
</evidence>
<comment type="catalytic activity">
    <reaction evidence="4">
        <text>a D-aminoacyl-tRNA + H2O = a tRNA + a D-alpha-amino acid + H(+)</text>
        <dbReference type="Rhea" id="RHEA:13953"/>
        <dbReference type="Rhea" id="RHEA-COMP:10123"/>
        <dbReference type="Rhea" id="RHEA-COMP:10124"/>
        <dbReference type="ChEBI" id="CHEBI:15377"/>
        <dbReference type="ChEBI" id="CHEBI:15378"/>
        <dbReference type="ChEBI" id="CHEBI:59871"/>
        <dbReference type="ChEBI" id="CHEBI:78442"/>
        <dbReference type="ChEBI" id="CHEBI:79333"/>
        <dbReference type="EC" id="3.1.1.96"/>
    </reaction>
</comment>
<comment type="catalytic activity">
    <reaction evidence="4">
        <text>glycyl-tRNA(Ala) + H2O = tRNA(Ala) + glycine + H(+)</text>
        <dbReference type="Rhea" id="RHEA:53744"/>
        <dbReference type="Rhea" id="RHEA-COMP:9657"/>
        <dbReference type="Rhea" id="RHEA-COMP:13640"/>
        <dbReference type="ChEBI" id="CHEBI:15377"/>
        <dbReference type="ChEBI" id="CHEBI:15378"/>
        <dbReference type="ChEBI" id="CHEBI:57305"/>
        <dbReference type="ChEBI" id="CHEBI:78442"/>
        <dbReference type="ChEBI" id="CHEBI:78522"/>
        <dbReference type="EC" id="3.1.1.96"/>
    </reaction>
</comment>
<keyword evidence="1 4" id="KW-0479">Metal-binding</keyword>
<keyword evidence="2 4" id="KW-0378">Hydrolase</keyword>
<evidence type="ECO:0000256" key="2">
    <source>
        <dbReference type="ARBA" id="ARBA00022801"/>
    </source>
</evidence>
<accession>A0AAF0IBV5</accession>
<sequence length="283" mass="31781">MDAVIYSKNDPAGFNIAEKLRERLRFEKSEFKDEKIKIEESTINRKLIFLIETEESIIDFNLPQIIENAETIICASKHASQTGIPVLTTHAPGNFSTADFGGEPEKLSIANPNGMKIALKKMNELNTKFEKNYQVSYEVTHHGPTFDKPVMFIEVGGSNEQWMDLEAADIVSQAIIEVLSTTIKPSEVSIGVGGGHYAPAFTKLVIETNHLIGHIIPKYKLSQLKKEMFFKTVESNLGFCKNILIDWNGTPGWIRSEIINWSRELGLEVLKTSDISTSKHILE</sequence>
<gene>
    <name evidence="4" type="primary">dtdA</name>
    <name evidence="5" type="ORF">OdinLCB4_002525</name>
</gene>
<dbReference type="EC" id="3.1.1.96" evidence="4"/>
<keyword evidence="3 4" id="KW-0862">Zinc</keyword>
<comment type="subunit">
    <text evidence="4">Monomer.</text>
</comment>
<dbReference type="GO" id="GO:0051499">
    <property type="term" value="F:D-aminoacyl-tRNA deacylase activity"/>
    <property type="evidence" value="ECO:0007669"/>
    <property type="project" value="UniProtKB-UniRule"/>
</dbReference>
<reference evidence="5" key="1">
    <citation type="journal article" date="2017" name="Nature">
        <title>Asgard archaea illuminate the origin of eukaryotic cellular complexity.</title>
        <authorList>
            <person name="Zaremba-Niedzwiedzka K."/>
            <person name="Caceres E.F."/>
            <person name="Saw J.H."/>
            <person name="Backstrom D."/>
            <person name="Juzokaite L."/>
            <person name="Vancaester E."/>
            <person name="Seitz K.W."/>
            <person name="Anantharaman K."/>
            <person name="Starnawski P."/>
            <person name="Kjeldsen K.U."/>
            <person name="Scott M.B."/>
            <person name="Nunoura T."/>
            <person name="Banfield J.F."/>
            <person name="Schramm A."/>
            <person name="Baker B.J."/>
            <person name="Spang A."/>
            <person name="Ettema T.J.G."/>
        </authorList>
    </citation>
    <scope>NUCLEOTIDE SEQUENCE</scope>
    <source>
        <strain evidence="5">LCB_4</strain>
    </source>
</reference>
<evidence type="ECO:0000313" key="5">
    <source>
        <dbReference type="EMBL" id="WEU40811.1"/>
    </source>
</evidence>
<dbReference type="PIRSF" id="PIRSF016210">
    <property type="entry name" value="UCP016210"/>
    <property type="match status" value="1"/>
</dbReference>
<dbReference type="SUPFAM" id="SSF142535">
    <property type="entry name" value="AF0625-like"/>
    <property type="match status" value="1"/>
</dbReference>
<dbReference type="Gene3D" id="3.40.50.10700">
    <property type="entry name" value="AF0625-like"/>
    <property type="match status" value="1"/>
</dbReference>